<dbReference type="EMBL" id="JAHEPS010000004">
    <property type="protein sequence ID" value="MBT1445082.1"/>
    <property type="molecule type" value="Genomic_DNA"/>
</dbReference>
<dbReference type="InterPro" id="IPR009057">
    <property type="entry name" value="Homeodomain-like_sf"/>
</dbReference>
<accession>A0ABS5V5H6</accession>
<comment type="caution">
    <text evidence="4">The sequence shown here is derived from an EMBL/GenBank/DDBJ whole genome shotgun (WGS) entry which is preliminary data.</text>
</comment>
<proteinExistence type="predicted"/>
<keyword evidence="2" id="KW-0804">Transcription</keyword>
<dbReference type="PANTHER" id="PTHR43130:SF11">
    <property type="entry name" value="TRANSCRIPTIONAL REGULATORY PROTEIN"/>
    <property type="match status" value="1"/>
</dbReference>
<dbReference type="InterPro" id="IPR052158">
    <property type="entry name" value="INH-QAR"/>
</dbReference>
<evidence type="ECO:0000313" key="5">
    <source>
        <dbReference type="Proteomes" id="UP001195903"/>
    </source>
</evidence>
<dbReference type="Pfam" id="PF01965">
    <property type="entry name" value="DJ-1_PfpI"/>
    <property type="match status" value="1"/>
</dbReference>
<dbReference type="SUPFAM" id="SSF46689">
    <property type="entry name" value="Homeodomain-like"/>
    <property type="match status" value="2"/>
</dbReference>
<dbReference type="Proteomes" id="UP001195903">
    <property type="component" value="Unassembled WGS sequence"/>
</dbReference>
<dbReference type="Gene3D" id="1.10.10.60">
    <property type="entry name" value="Homeodomain-like"/>
    <property type="match status" value="2"/>
</dbReference>
<evidence type="ECO:0000256" key="2">
    <source>
        <dbReference type="ARBA" id="ARBA00023163"/>
    </source>
</evidence>
<dbReference type="PROSITE" id="PS01124">
    <property type="entry name" value="HTH_ARAC_FAMILY_2"/>
    <property type="match status" value="1"/>
</dbReference>
<evidence type="ECO:0000256" key="1">
    <source>
        <dbReference type="ARBA" id="ARBA00023015"/>
    </source>
</evidence>
<reference evidence="4 5" key="1">
    <citation type="submission" date="2021-05" db="EMBL/GenBank/DDBJ databases">
        <title>Shewanella sp. JM162201.</title>
        <authorList>
            <person name="Xu S."/>
            <person name="Li A."/>
        </authorList>
    </citation>
    <scope>NUCLEOTIDE SEQUENCE [LARGE SCALE GENOMIC DNA]</scope>
    <source>
        <strain evidence="4 5">JM162201</strain>
    </source>
</reference>
<gene>
    <name evidence="4" type="ORF">KJI95_11180</name>
</gene>
<feature type="domain" description="HTH araC/xylS-type" evidence="3">
    <location>
        <begin position="230"/>
        <end position="328"/>
    </location>
</feature>
<dbReference type="PANTHER" id="PTHR43130">
    <property type="entry name" value="ARAC-FAMILY TRANSCRIPTIONAL REGULATOR"/>
    <property type="match status" value="1"/>
</dbReference>
<evidence type="ECO:0000313" key="4">
    <source>
        <dbReference type="EMBL" id="MBT1445082.1"/>
    </source>
</evidence>
<dbReference type="RefSeq" id="WP_214507291.1">
    <property type="nucleotide sequence ID" value="NZ_JAHEPS010000004.1"/>
</dbReference>
<sequence>MLNRLTLAILVPQQPVMSSVAAFVDLFRHANTYINQLGLTGLPQFEVGLYSATGGWVGDGGLAVNTAPASSLAGLQPDAVIISAPLILDGKGLHQALAEFAVFTPWLRDVAATGRPLASACAGSLLLAGTGLLEGRRATTAWWLAALFDKHFPGVELTLDRLIVDDGQFVTAGASTASYSLGLALLSRMVDVGFASAMAKLFLIDPNRSSQRVFMEQAPQIQLHPDPEVARIQEWIGANLGAPIGLDTLADRFAMGKRTLIRRFKAALHETPLSYIQKLRIDRAKQLLEGSELALEEIVPMLGYEDISSFRKLFVQHTSLTPKAYRERFRSQHGCCDASP</sequence>
<evidence type="ECO:0000259" key="3">
    <source>
        <dbReference type="PROSITE" id="PS01124"/>
    </source>
</evidence>
<keyword evidence="5" id="KW-1185">Reference proteome</keyword>
<dbReference type="InterPro" id="IPR018060">
    <property type="entry name" value="HTH_AraC"/>
</dbReference>
<organism evidence="4 5">
    <name type="scientific">Shewanella jiangmenensis</name>
    <dbReference type="NCBI Taxonomy" id="2837387"/>
    <lineage>
        <taxon>Bacteria</taxon>
        <taxon>Pseudomonadati</taxon>
        <taxon>Pseudomonadota</taxon>
        <taxon>Gammaproteobacteria</taxon>
        <taxon>Alteromonadales</taxon>
        <taxon>Shewanellaceae</taxon>
        <taxon>Shewanella</taxon>
    </lineage>
</organism>
<protein>
    <submittedName>
        <fullName evidence="4">Helix-turn-helix domain-containing protein</fullName>
    </submittedName>
</protein>
<dbReference type="Pfam" id="PF12833">
    <property type="entry name" value="HTH_18"/>
    <property type="match status" value="1"/>
</dbReference>
<dbReference type="InterPro" id="IPR002818">
    <property type="entry name" value="DJ-1/PfpI"/>
</dbReference>
<dbReference type="Gene3D" id="3.40.50.880">
    <property type="match status" value="1"/>
</dbReference>
<dbReference type="SMART" id="SM00342">
    <property type="entry name" value="HTH_ARAC"/>
    <property type="match status" value="1"/>
</dbReference>
<dbReference type="InterPro" id="IPR029062">
    <property type="entry name" value="Class_I_gatase-like"/>
</dbReference>
<dbReference type="SUPFAM" id="SSF52317">
    <property type="entry name" value="Class I glutamine amidotransferase-like"/>
    <property type="match status" value="1"/>
</dbReference>
<keyword evidence="1" id="KW-0805">Transcription regulation</keyword>
<name>A0ABS5V5H6_9GAMM</name>